<dbReference type="InterPro" id="IPR017853">
    <property type="entry name" value="GH"/>
</dbReference>
<dbReference type="Pfam" id="PF13204">
    <property type="entry name" value="Apiosidase"/>
    <property type="match status" value="1"/>
</dbReference>
<keyword evidence="3" id="KW-1185">Reference proteome</keyword>
<gene>
    <name evidence="2" type="ORF">FHK04_12150</name>
</gene>
<reference evidence="2 3" key="1">
    <citation type="submission" date="2019-06" db="EMBL/GenBank/DDBJ databases">
        <title>Description Trichococcus psychrophilus sp. nov., isolated from a cold spring, by genomic and phenotypic analyses.</title>
        <authorList>
            <person name="Zakharyuk A."/>
        </authorList>
    </citation>
    <scope>NUCLEOTIDE SEQUENCE [LARGE SCALE GENOMIC DNA]</scope>
    <source>
        <strain evidence="2 3">SKBG</strain>
    </source>
</reference>
<evidence type="ECO:0000313" key="2">
    <source>
        <dbReference type="EMBL" id="TNV68253.1"/>
    </source>
</evidence>
<dbReference type="PANTHER" id="PTHR37836">
    <property type="entry name" value="LMO1036 PROTEIN"/>
    <property type="match status" value="1"/>
</dbReference>
<dbReference type="InterPro" id="IPR025277">
    <property type="entry name" value="Apiosidase-like_cat_dom"/>
</dbReference>
<dbReference type="Proteomes" id="UP000313395">
    <property type="component" value="Unassembled WGS sequence"/>
</dbReference>
<dbReference type="Gene3D" id="3.20.20.80">
    <property type="entry name" value="Glycosidases"/>
    <property type="match status" value="1"/>
</dbReference>
<comment type="caution">
    <text evidence="2">The sequence shown here is derived from an EMBL/GenBank/DDBJ whole genome shotgun (WGS) entry which is preliminary data.</text>
</comment>
<evidence type="ECO:0000259" key="1">
    <source>
        <dbReference type="Pfam" id="PF13204"/>
    </source>
</evidence>
<dbReference type="RefSeq" id="WP_140187038.1">
    <property type="nucleotide sequence ID" value="NZ_VENO01000004.1"/>
</dbReference>
<organism evidence="2 3">
    <name type="scientific">Trichococcus shcherbakoviae subsp. psychrophilus</name>
    <dbReference type="NCBI Taxonomy" id="2585775"/>
    <lineage>
        <taxon>Bacteria</taxon>
        <taxon>Bacillati</taxon>
        <taxon>Bacillota</taxon>
        <taxon>Bacilli</taxon>
        <taxon>Lactobacillales</taxon>
        <taxon>Carnobacteriaceae</taxon>
        <taxon>Trichococcus</taxon>
    </lineage>
</organism>
<feature type="domain" description="Apiosidase-like catalytic" evidence="1">
    <location>
        <begin position="10"/>
        <end position="338"/>
    </location>
</feature>
<dbReference type="SUPFAM" id="SSF51445">
    <property type="entry name" value="(Trans)glycosidases"/>
    <property type="match status" value="1"/>
</dbReference>
<dbReference type="AlphaFoldDB" id="A0A5C5E6Z5"/>
<name>A0A5C5E6Z5_9LACT</name>
<proteinExistence type="predicted"/>
<evidence type="ECO:0000313" key="3">
    <source>
        <dbReference type="Proteomes" id="UP000313395"/>
    </source>
</evidence>
<protein>
    <submittedName>
        <fullName evidence="2">DUF4038 domain-containing protein</fullName>
    </submittedName>
</protein>
<dbReference type="PANTHER" id="PTHR37836:SF3">
    <property type="entry name" value="ENDOGLUCANASE"/>
    <property type="match status" value="1"/>
</dbReference>
<accession>A0A5C5E6Z5</accession>
<sequence length="423" mass="49442">MLTIDKLRFQQDGRDFFFLADTCWSAFTNAELFEFENYCRIRKNQGFTVIQLNLLRQWDASSTQTRRDPFKLVSLDDANHYVYDYSQLDIAYFDRVEEMLSIMKKYELTPALVLLWANYVPDTWTEPMIRNNLMEKNQIEPYVAYVAQRYKKFNPIYFISGDTDFPSEATIEYYDIALTTLKKYDDDALVTFHIRGRLDEIPDIFLEASDFFSYQSGHNKDYPEKVYEIPMKLRANGIQMPIINTEPCYEQISHSRHSFGRFTQEDCRRVAWQSILAGASAGITYGAHGIWSWHRSGERFGIVEGEGFDQPYDLNDAMRFPGADDFGYLKQSVATYHLFDVEPIDLVLKNTGQIRLGKTDTKTVIYLPVNTRLDIRQLQLAKNSFTVKAIDLEKRLEMTVDFTEDNIEMHNGVRDALYIIEKI</sequence>
<dbReference type="EMBL" id="VENO01000004">
    <property type="protein sequence ID" value="TNV68253.1"/>
    <property type="molecule type" value="Genomic_DNA"/>
</dbReference>